<evidence type="ECO:0000256" key="1">
    <source>
        <dbReference type="ARBA" id="ARBA00022884"/>
    </source>
</evidence>
<evidence type="ECO:0000259" key="4">
    <source>
        <dbReference type="PROSITE" id="PS50102"/>
    </source>
</evidence>
<dbReference type="InterPro" id="IPR000504">
    <property type="entry name" value="RRM_dom"/>
</dbReference>
<dbReference type="InterPro" id="IPR012677">
    <property type="entry name" value="Nucleotide-bd_a/b_plait_sf"/>
</dbReference>
<feature type="compositionally biased region" description="Pro residues" evidence="3">
    <location>
        <begin position="1"/>
        <end position="15"/>
    </location>
</feature>
<keyword evidence="6" id="KW-1185">Reference proteome</keyword>
<reference evidence="5 6" key="1">
    <citation type="submission" date="2024-01" db="EMBL/GenBank/DDBJ databases">
        <title>Comparative genomics of Cryptococcus and Kwoniella reveals pathogenesis evolution and contrasting modes of karyotype evolution via chromosome fusion or intercentromeric recombination.</title>
        <authorList>
            <person name="Coelho M.A."/>
            <person name="David-Palma M."/>
            <person name="Shea T."/>
            <person name="Bowers K."/>
            <person name="McGinley-Smith S."/>
            <person name="Mohammad A.W."/>
            <person name="Gnirke A."/>
            <person name="Yurkov A.M."/>
            <person name="Nowrousian M."/>
            <person name="Sun S."/>
            <person name="Cuomo C.A."/>
            <person name="Heitman J."/>
        </authorList>
    </citation>
    <scope>NUCLEOTIDE SEQUENCE [LARGE SCALE GENOMIC DNA]</scope>
    <source>
        <strain evidence="5 6">CBS 6074</strain>
    </source>
</reference>
<feature type="compositionally biased region" description="Basic and acidic residues" evidence="3">
    <location>
        <begin position="338"/>
        <end position="352"/>
    </location>
</feature>
<dbReference type="EMBL" id="CP144099">
    <property type="protein sequence ID" value="WWC86762.1"/>
    <property type="molecule type" value="Genomic_DNA"/>
</dbReference>
<dbReference type="Proteomes" id="UP001355207">
    <property type="component" value="Chromosome 2"/>
</dbReference>
<feature type="region of interest" description="Disordered" evidence="3">
    <location>
        <begin position="1"/>
        <end position="109"/>
    </location>
</feature>
<feature type="compositionally biased region" description="Gly residues" evidence="3">
    <location>
        <begin position="65"/>
        <end position="75"/>
    </location>
</feature>
<dbReference type="AlphaFoldDB" id="A0AAX4JN08"/>
<feature type="domain" description="RRM" evidence="4">
    <location>
        <begin position="119"/>
        <end position="192"/>
    </location>
</feature>
<gene>
    <name evidence="5" type="ORF">L201_001641</name>
</gene>
<feature type="compositionally biased region" description="Pro residues" evidence="3">
    <location>
        <begin position="540"/>
        <end position="565"/>
    </location>
</feature>
<dbReference type="InterPro" id="IPR035979">
    <property type="entry name" value="RBD_domain_sf"/>
</dbReference>
<dbReference type="SUPFAM" id="SSF54928">
    <property type="entry name" value="RNA-binding domain, RBD"/>
    <property type="match status" value="1"/>
</dbReference>
<feature type="compositionally biased region" description="Pro residues" evidence="3">
    <location>
        <begin position="498"/>
        <end position="531"/>
    </location>
</feature>
<feature type="compositionally biased region" description="Pro residues" evidence="3">
    <location>
        <begin position="316"/>
        <end position="327"/>
    </location>
</feature>
<dbReference type="GeneID" id="91092313"/>
<feature type="region of interest" description="Disordered" evidence="3">
    <location>
        <begin position="296"/>
        <end position="617"/>
    </location>
</feature>
<dbReference type="Gene3D" id="3.30.70.330">
    <property type="match status" value="1"/>
</dbReference>
<dbReference type="PROSITE" id="PS50102">
    <property type="entry name" value="RRM"/>
    <property type="match status" value="1"/>
</dbReference>
<dbReference type="RefSeq" id="XP_066073525.1">
    <property type="nucleotide sequence ID" value="XM_066217428.1"/>
</dbReference>
<keyword evidence="1 2" id="KW-0694">RNA-binding</keyword>
<accession>A0AAX4JN08</accession>
<evidence type="ECO:0000256" key="3">
    <source>
        <dbReference type="SAM" id="MobiDB-lite"/>
    </source>
</evidence>
<evidence type="ECO:0000313" key="6">
    <source>
        <dbReference type="Proteomes" id="UP001355207"/>
    </source>
</evidence>
<dbReference type="GO" id="GO:0003723">
    <property type="term" value="F:RNA binding"/>
    <property type="evidence" value="ECO:0007669"/>
    <property type="project" value="UniProtKB-UniRule"/>
</dbReference>
<name>A0AAX4JN08_9TREE</name>
<feature type="compositionally biased region" description="Pro residues" evidence="3">
    <location>
        <begin position="479"/>
        <end position="491"/>
    </location>
</feature>
<protein>
    <recommendedName>
        <fullName evidence="4">RRM domain-containing protein</fullName>
    </recommendedName>
</protein>
<feature type="compositionally biased region" description="Basic and acidic residues" evidence="3">
    <location>
        <begin position="77"/>
        <end position="109"/>
    </location>
</feature>
<feature type="compositionally biased region" description="Pro residues" evidence="3">
    <location>
        <begin position="397"/>
        <end position="426"/>
    </location>
</feature>
<dbReference type="CDD" id="cd12276">
    <property type="entry name" value="RRM2_MEI2_EAR1_like"/>
    <property type="match status" value="1"/>
</dbReference>
<proteinExistence type="predicted"/>
<evidence type="ECO:0000256" key="2">
    <source>
        <dbReference type="PROSITE-ProRule" id="PRU00176"/>
    </source>
</evidence>
<evidence type="ECO:0000313" key="5">
    <source>
        <dbReference type="EMBL" id="WWC86762.1"/>
    </source>
</evidence>
<feature type="compositionally biased region" description="Low complexity" evidence="3">
    <location>
        <begin position="589"/>
        <end position="605"/>
    </location>
</feature>
<dbReference type="SMART" id="SM00360">
    <property type="entry name" value="RRM"/>
    <property type="match status" value="2"/>
</dbReference>
<dbReference type="PANTHER" id="PTHR23189">
    <property type="entry name" value="RNA RECOGNITION MOTIF-CONTAINING"/>
    <property type="match status" value="1"/>
</dbReference>
<feature type="compositionally biased region" description="Pro residues" evidence="3">
    <location>
        <begin position="450"/>
        <end position="472"/>
    </location>
</feature>
<sequence>MSHIPPPPPFLPAPPTFNAFTDAPNQAQGSNSGGGYDPSHAGGAVLNQGGFSRDMYNDRNKRGGGRGGGGGGGRGGRGRDRDRRGGGGDRERSPDRGRGPRRQETRSVEERIEAERICRTLFVRNVSYEADSAALQTSFSTYGEVKTWYDRIKERGIIFVTYFDLRSAQKARDGMHGLKAGDRSIDVHYSLPRDKDLIGDCDREKNQGSILIFVHPPRVVNEFELGRMCEQFGDVKSIKPGREPAEKIVEYFDSRGCALFFDRMNSQPFQGGTLDLRFIWDEKEDALPPPPLLERARIQGHRGGDGPGYGEVRGGRPPPPMQPPPVGGAPGPGYGGPRDPRARSPVRGDRRGSYGSNPPGPGRYGDMPPVVPPGEDRLEQARKVQQLLANLGGPASGNPPPSGNMPPPSRPMPPPTLNGPPPPMNNYPPRDGGYGSGPPPPPGGMGGSFRPPPSQGNFPPYPPSNAGPPPPGAQGYNARPPPPANAYPPPNNNYSNALPPPNQSPYSGPPPTSNAYNAPPPVQSPYNPSTPAPGQSQAYPPYPPPSGRGPPVPGPGPGAYPPPPSAQGYGQNQGGYGYPPSRPPPPPANQNMQTPNINQNQNNGPNRGGGPAKDVGSLLAMLVGQKIQNTWPRS</sequence>
<organism evidence="5 6">
    <name type="scientific">Kwoniella dendrophila CBS 6074</name>
    <dbReference type="NCBI Taxonomy" id="1295534"/>
    <lineage>
        <taxon>Eukaryota</taxon>
        <taxon>Fungi</taxon>
        <taxon>Dikarya</taxon>
        <taxon>Basidiomycota</taxon>
        <taxon>Agaricomycotina</taxon>
        <taxon>Tremellomycetes</taxon>
        <taxon>Tremellales</taxon>
        <taxon>Cryptococcaceae</taxon>
        <taxon>Kwoniella</taxon>
    </lineage>
</organism>
<dbReference type="Pfam" id="PF00076">
    <property type="entry name" value="RRM_1"/>
    <property type="match status" value="1"/>
</dbReference>